<keyword evidence="3 6" id="KW-1133">Transmembrane helix</keyword>
<comment type="caution">
    <text evidence="8">The sequence shown here is derived from an EMBL/GenBank/DDBJ whole genome shotgun (WGS) entry which is preliminary data.</text>
</comment>
<dbReference type="PANTHER" id="PTHR21624">
    <property type="entry name" value="STEROL DESATURASE-RELATED PROTEIN"/>
    <property type="match status" value="1"/>
</dbReference>
<dbReference type="AlphaFoldDB" id="A0A4V2Z4X1"/>
<keyword evidence="4" id="KW-0560">Oxidoreductase</keyword>
<gene>
    <name evidence="8" type="ORF">E0F88_02335</name>
</gene>
<dbReference type="InterPro" id="IPR006694">
    <property type="entry name" value="Fatty_acid_hydroxylase"/>
</dbReference>
<feature type="domain" description="Fatty acid hydroxylase" evidence="7">
    <location>
        <begin position="100"/>
        <end position="233"/>
    </location>
</feature>
<accession>A0A4V2Z4X1</accession>
<feature type="transmembrane region" description="Helical" evidence="6">
    <location>
        <begin position="18"/>
        <end position="37"/>
    </location>
</feature>
<evidence type="ECO:0000313" key="8">
    <source>
        <dbReference type="EMBL" id="TDE18398.1"/>
    </source>
</evidence>
<protein>
    <submittedName>
        <fullName evidence="8">Sterol desaturase family protein</fullName>
    </submittedName>
</protein>
<dbReference type="GO" id="GO:0006643">
    <property type="term" value="P:membrane lipid metabolic process"/>
    <property type="evidence" value="ECO:0007669"/>
    <property type="project" value="TreeGrafter"/>
</dbReference>
<dbReference type="GO" id="GO:0012505">
    <property type="term" value="C:endomembrane system"/>
    <property type="evidence" value="ECO:0007669"/>
    <property type="project" value="UniProtKB-SubCell"/>
</dbReference>
<evidence type="ECO:0000256" key="4">
    <source>
        <dbReference type="ARBA" id="ARBA00023002"/>
    </source>
</evidence>
<dbReference type="Pfam" id="PF04116">
    <property type="entry name" value="FA_hydroxylase"/>
    <property type="match status" value="1"/>
</dbReference>
<dbReference type="Proteomes" id="UP000294850">
    <property type="component" value="Unassembled WGS sequence"/>
</dbReference>
<name>A0A4V2Z4X1_9BACT</name>
<evidence type="ECO:0000256" key="1">
    <source>
        <dbReference type="ARBA" id="ARBA00004127"/>
    </source>
</evidence>
<keyword evidence="2 6" id="KW-0812">Transmembrane</keyword>
<comment type="subcellular location">
    <subcellularLocation>
        <location evidence="1">Endomembrane system</location>
        <topology evidence="1">Multi-pass membrane protein</topology>
    </subcellularLocation>
</comment>
<evidence type="ECO:0000256" key="6">
    <source>
        <dbReference type="SAM" id="Phobius"/>
    </source>
</evidence>
<dbReference type="InterPro" id="IPR051689">
    <property type="entry name" value="Sterol_desaturase/TMEM195"/>
</dbReference>
<evidence type="ECO:0000256" key="5">
    <source>
        <dbReference type="ARBA" id="ARBA00023136"/>
    </source>
</evidence>
<feature type="transmembrane region" description="Helical" evidence="6">
    <location>
        <begin position="150"/>
        <end position="170"/>
    </location>
</feature>
<dbReference type="GO" id="GO:0016020">
    <property type="term" value="C:membrane"/>
    <property type="evidence" value="ECO:0007669"/>
    <property type="project" value="GOC"/>
</dbReference>
<organism evidence="8 9">
    <name type="scientific">Dyadobacter psychrotolerans</name>
    <dbReference type="NCBI Taxonomy" id="2541721"/>
    <lineage>
        <taxon>Bacteria</taxon>
        <taxon>Pseudomonadati</taxon>
        <taxon>Bacteroidota</taxon>
        <taxon>Cytophagia</taxon>
        <taxon>Cytophagales</taxon>
        <taxon>Spirosomataceae</taxon>
        <taxon>Dyadobacter</taxon>
    </lineage>
</organism>
<evidence type="ECO:0000256" key="3">
    <source>
        <dbReference type="ARBA" id="ARBA00022989"/>
    </source>
</evidence>
<evidence type="ECO:0000256" key="2">
    <source>
        <dbReference type="ARBA" id="ARBA00022692"/>
    </source>
</evidence>
<dbReference type="GO" id="GO:0050479">
    <property type="term" value="F:glyceryl-ether monooxygenase activity"/>
    <property type="evidence" value="ECO:0007669"/>
    <property type="project" value="TreeGrafter"/>
</dbReference>
<dbReference type="EMBL" id="SMFL01000001">
    <property type="protein sequence ID" value="TDE18398.1"/>
    <property type="molecule type" value="Genomic_DNA"/>
</dbReference>
<feature type="transmembrane region" description="Helical" evidence="6">
    <location>
        <begin position="49"/>
        <end position="69"/>
    </location>
</feature>
<dbReference type="OrthoDB" id="9770329at2"/>
<dbReference type="GO" id="GO:0005506">
    <property type="term" value="F:iron ion binding"/>
    <property type="evidence" value="ECO:0007669"/>
    <property type="project" value="InterPro"/>
</dbReference>
<keyword evidence="5 6" id="KW-0472">Membrane</keyword>
<sequence>MQTIIDYFGQIPSSHRSAILAGGILFFWLLEGIWPLFRFSYHKWKHAGINFFFTLTTILVNFPLAFILVKTSDWTIKEELGILQWLPHMPAWLYALTGLLLLDIVGAWLAHWTQHKTKWLWRFHIIHHADQHVDTTTANRHHPGESFIRFVFTAAAIFIAGAPMWLVFLYQSLSVVLSQFNHANIVLPFWIDRILCLVIVTPNMHHVHHHYVQPFTDSNYGNIFSVWDRLFGTFKTLPQNEIIYGIDTHPIPDENSRVGSLLKIPFQEYRTPVKDDFSKAVD</sequence>
<keyword evidence="9" id="KW-1185">Reference proteome</keyword>
<evidence type="ECO:0000313" key="9">
    <source>
        <dbReference type="Proteomes" id="UP000294850"/>
    </source>
</evidence>
<dbReference type="PANTHER" id="PTHR21624:SF3">
    <property type="entry name" value="FATTY ACID HYDROXYLASE DOMAIN-CONTAINING PROTEIN"/>
    <property type="match status" value="1"/>
</dbReference>
<dbReference type="GO" id="GO:0008610">
    <property type="term" value="P:lipid biosynthetic process"/>
    <property type="evidence" value="ECO:0007669"/>
    <property type="project" value="InterPro"/>
</dbReference>
<reference evidence="8 9" key="1">
    <citation type="submission" date="2019-03" db="EMBL/GenBank/DDBJ databases">
        <title>Dyadobacter AR-3-6 sp. nov., isolated from arctic soil.</title>
        <authorList>
            <person name="Chaudhary D.K."/>
        </authorList>
    </citation>
    <scope>NUCLEOTIDE SEQUENCE [LARGE SCALE GENOMIC DNA]</scope>
    <source>
        <strain evidence="8 9">AR-3-6</strain>
    </source>
</reference>
<evidence type="ECO:0000259" key="7">
    <source>
        <dbReference type="Pfam" id="PF04116"/>
    </source>
</evidence>
<proteinExistence type="predicted"/>
<dbReference type="RefSeq" id="WP_131956265.1">
    <property type="nucleotide sequence ID" value="NZ_SMFL01000001.1"/>
</dbReference>
<feature type="transmembrane region" description="Helical" evidence="6">
    <location>
        <begin position="89"/>
        <end position="110"/>
    </location>
</feature>